<dbReference type="RefSeq" id="WP_189485557.1">
    <property type="nucleotide sequence ID" value="NZ_BMZB01000001.1"/>
</dbReference>
<dbReference type="EMBL" id="BMZB01000001">
    <property type="protein sequence ID" value="GGZ28489.1"/>
    <property type="molecule type" value="Genomic_DNA"/>
</dbReference>
<organism evidence="2 3">
    <name type="scientific">Asticcacaulis endophyticus</name>
    <dbReference type="NCBI Taxonomy" id="1395890"/>
    <lineage>
        <taxon>Bacteria</taxon>
        <taxon>Pseudomonadati</taxon>
        <taxon>Pseudomonadota</taxon>
        <taxon>Alphaproteobacteria</taxon>
        <taxon>Caulobacterales</taxon>
        <taxon>Caulobacteraceae</taxon>
        <taxon>Asticcacaulis</taxon>
    </lineage>
</organism>
<evidence type="ECO:0000313" key="2">
    <source>
        <dbReference type="EMBL" id="GGZ28489.1"/>
    </source>
</evidence>
<comment type="caution">
    <text evidence="2">The sequence shown here is derived from an EMBL/GenBank/DDBJ whole genome shotgun (WGS) entry which is preliminary data.</text>
</comment>
<name>A0A918Q1Z5_9CAUL</name>
<dbReference type="Proteomes" id="UP000662572">
    <property type="component" value="Unassembled WGS sequence"/>
</dbReference>
<dbReference type="PANTHER" id="PTHR30024">
    <property type="entry name" value="ALIPHATIC SULFONATES-BINDING PROTEIN-RELATED"/>
    <property type="match status" value="1"/>
</dbReference>
<accession>A0A918Q1Z5</accession>
<evidence type="ECO:0000313" key="3">
    <source>
        <dbReference type="Proteomes" id="UP000662572"/>
    </source>
</evidence>
<gene>
    <name evidence="2" type="ORF">GCM10011273_12890</name>
</gene>
<reference evidence="2" key="2">
    <citation type="submission" date="2020-09" db="EMBL/GenBank/DDBJ databases">
        <authorList>
            <person name="Sun Q."/>
            <person name="Kim S."/>
        </authorList>
    </citation>
    <scope>NUCLEOTIDE SEQUENCE</scope>
    <source>
        <strain evidence="2">KCTC 32296</strain>
    </source>
</reference>
<dbReference type="SUPFAM" id="SSF53850">
    <property type="entry name" value="Periplasmic binding protein-like II"/>
    <property type="match status" value="1"/>
</dbReference>
<dbReference type="AlphaFoldDB" id="A0A918Q1Z5"/>
<dbReference type="Gene3D" id="3.40.190.10">
    <property type="entry name" value="Periplasmic binding protein-like II"/>
    <property type="match status" value="1"/>
</dbReference>
<reference evidence="2" key="1">
    <citation type="journal article" date="2014" name="Int. J. Syst. Evol. Microbiol.">
        <title>Complete genome sequence of Corynebacterium casei LMG S-19264T (=DSM 44701T), isolated from a smear-ripened cheese.</title>
        <authorList>
            <consortium name="US DOE Joint Genome Institute (JGI-PGF)"/>
            <person name="Walter F."/>
            <person name="Albersmeier A."/>
            <person name="Kalinowski J."/>
            <person name="Ruckert C."/>
        </authorList>
    </citation>
    <scope>NUCLEOTIDE SEQUENCE</scope>
    <source>
        <strain evidence="2">KCTC 32296</strain>
    </source>
</reference>
<dbReference type="Pfam" id="PF09084">
    <property type="entry name" value="NMT1"/>
    <property type="match status" value="1"/>
</dbReference>
<evidence type="ECO:0000259" key="1">
    <source>
        <dbReference type="Pfam" id="PF09084"/>
    </source>
</evidence>
<dbReference type="Gene3D" id="3.40.190.270">
    <property type="match status" value="1"/>
</dbReference>
<proteinExistence type="predicted"/>
<sequence>MGNPSGVRLDGAYEIPNLWYTRCPVPTPLGLAVQLGYFRDEFASEGLELKSLQESLDPAVKESHFDHTLQNSFRQGGNIPAIWARANGRDTRVIGLNWTDESLLIITLHGSGIRTIKDLKGRKLALPVNPGSIDFNRATALRAYYKALELEGLALKNVELVDVIAPPTIEAGSDVDTSGRRIRRRSGYFAEIKALLNGEVDAIFVKGVSGLEITRALAAHIVTDIGFHPDPKVRINNGAPRTLTVDSELLEARPDLVARFLKRVVEAGDWARQHPNETHDFIARETSSYPDLVRAAYGDNVHHNLDTYLNDEAINALSDFKDFLFEHGFLKSNFSVPDWISRVPFERLEADSAYARIPA</sequence>
<feature type="domain" description="SsuA/THI5-like" evidence="1">
    <location>
        <begin position="27"/>
        <end position="163"/>
    </location>
</feature>
<dbReference type="InterPro" id="IPR015168">
    <property type="entry name" value="SsuA/THI5"/>
</dbReference>
<keyword evidence="3" id="KW-1185">Reference proteome</keyword>
<protein>
    <submittedName>
        <fullName evidence="2">Desulfurase</fullName>
    </submittedName>
</protein>